<feature type="transmembrane region" description="Helical" evidence="1">
    <location>
        <begin position="12"/>
        <end position="31"/>
    </location>
</feature>
<sequence length="182" mass="20800">MPKHDPFLQNVHIIAVSIFCLMLVIISFGVAIETHWKFQSKFLKSYGALIFLLLIPCRVVMLLKIKNAQIYKLISNSISSGTFNQKFKQNQNMNEKEAEFLNGEQNVVQFENGLTFVTVIQNQGDKTLLTVQNGDLKWFQKKKWALIMTIVGLGWVALLNMKAKTHRSELQGKMEKEIVVAV</sequence>
<protein>
    <submittedName>
        <fullName evidence="3">Hypothetical_protein</fullName>
    </submittedName>
</protein>
<evidence type="ECO:0000256" key="1">
    <source>
        <dbReference type="SAM" id="Phobius"/>
    </source>
</evidence>
<feature type="transmembrane region" description="Helical" evidence="1">
    <location>
        <begin position="144"/>
        <end position="161"/>
    </location>
</feature>
<proteinExistence type="predicted"/>
<accession>A0AA86UFZ2</accession>
<name>A0AA86UFZ2_9EUKA</name>
<dbReference type="AlphaFoldDB" id="A0AA86UFZ2"/>
<reference evidence="2" key="1">
    <citation type="submission" date="2023-06" db="EMBL/GenBank/DDBJ databases">
        <authorList>
            <person name="Kurt Z."/>
        </authorList>
    </citation>
    <scope>NUCLEOTIDE SEQUENCE</scope>
</reference>
<dbReference type="EMBL" id="CAXDID020000090">
    <property type="protein sequence ID" value="CAL6022149.1"/>
    <property type="molecule type" value="Genomic_DNA"/>
</dbReference>
<reference evidence="3 4" key="2">
    <citation type="submission" date="2024-07" db="EMBL/GenBank/DDBJ databases">
        <authorList>
            <person name="Akdeniz Z."/>
        </authorList>
    </citation>
    <scope>NUCLEOTIDE SEQUENCE [LARGE SCALE GENOMIC DNA]</scope>
</reference>
<gene>
    <name evidence="2" type="ORF">HINF_LOCUS26748</name>
    <name evidence="3" type="ORF">HINF_LOCUS28511</name>
</gene>
<keyword evidence="1" id="KW-1133">Transmembrane helix</keyword>
<keyword evidence="4" id="KW-1185">Reference proteome</keyword>
<comment type="caution">
    <text evidence="2">The sequence shown here is derived from an EMBL/GenBank/DDBJ whole genome shotgun (WGS) entry which is preliminary data.</text>
</comment>
<dbReference type="Proteomes" id="UP001642409">
    <property type="component" value="Unassembled WGS sequence"/>
</dbReference>
<feature type="transmembrane region" description="Helical" evidence="1">
    <location>
        <begin position="43"/>
        <end position="63"/>
    </location>
</feature>
<evidence type="ECO:0000313" key="3">
    <source>
        <dbReference type="EMBL" id="CAL6022149.1"/>
    </source>
</evidence>
<evidence type="ECO:0000313" key="4">
    <source>
        <dbReference type="Proteomes" id="UP001642409"/>
    </source>
</evidence>
<dbReference type="EMBL" id="CATOUU010000660">
    <property type="protein sequence ID" value="CAI9939103.1"/>
    <property type="molecule type" value="Genomic_DNA"/>
</dbReference>
<evidence type="ECO:0000313" key="2">
    <source>
        <dbReference type="EMBL" id="CAI9939103.1"/>
    </source>
</evidence>
<keyword evidence="1" id="KW-0472">Membrane</keyword>
<organism evidence="2">
    <name type="scientific">Hexamita inflata</name>
    <dbReference type="NCBI Taxonomy" id="28002"/>
    <lineage>
        <taxon>Eukaryota</taxon>
        <taxon>Metamonada</taxon>
        <taxon>Diplomonadida</taxon>
        <taxon>Hexamitidae</taxon>
        <taxon>Hexamitinae</taxon>
        <taxon>Hexamita</taxon>
    </lineage>
</organism>
<keyword evidence="1" id="KW-0812">Transmembrane</keyword>